<accession>A0A7Z7IQZ9</accession>
<keyword evidence="2" id="KW-1185">Reference proteome</keyword>
<organism evidence="1 2">
    <name type="scientific">Mycobacterium simulans</name>
    <dbReference type="NCBI Taxonomy" id="627089"/>
    <lineage>
        <taxon>Bacteria</taxon>
        <taxon>Bacillati</taxon>
        <taxon>Actinomycetota</taxon>
        <taxon>Actinomycetes</taxon>
        <taxon>Mycobacteriales</taxon>
        <taxon>Mycobacteriaceae</taxon>
        <taxon>Mycobacterium</taxon>
    </lineage>
</organism>
<evidence type="ECO:0000313" key="1">
    <source>
        <dbReference type="EMBL" id="SOJ56955.1"/>
    </source>
</evidence>
<evidence type="ECO:0000313" key="2">
    <source>
        <dbReference type="Proteomes" id="UP000554965"/>
    </source>
</evidence>
<dbReference type="AlphaFoldDB" id="A0A7Z7IQZ9"/>
<comment type="caution">
    <text evidence="1">The sequence shown here is derived from an EMBL/GenBank/DDBJ whole genome shotgun (WGS) entry which is preliminary data.</text>
</comment>
<gene>
    <name evidence="1" type="ORF">MSIMFB_04433</name>
</gene>
<reference evidence="1 2" key="1">
    <citation type="submission" date="2017-10" db="EMBL/GenBank/DDBJ databases">
        <authorList>
            <consortium name="Urmite Genomes"/>
        </authorList>
    </citation>
    <scope>NUCLEOTIDE SEQUENCE [LARGE SCALE GENOMIC DNA]</scope>
    <source>
        <strain evidence="1 2">FB-527</strain>
    </source>
</reference>
<dbReference type="Proteomes" id="UP000554965">
    <property type="component" value="Unassembled WGS sequence"/>
</dbReference>
<sequence>MSTSESRQRSKLVGVRLLPEEHHALKLEADRQGLTVPALILSTLRLAVPDVVARGELQPI</sequence>
<protein>
    <submittedName>
        <fullName evidence="1">Uncharacterized protein</fullName>
    </submittedName>
</protein>
<dbReference type="EMBL" id="OCTY01000002">
    <property type="protein sequence ID" value="SOJ56955.1"/>
    <property type="molecule type" value="Genomic_DNA"/>
</dbReference>
<proteinExistence type="predicted"/>
<dbReference type="RefSeq" id="WP_186244480.1">
    <property type="nucleotide sequence ID" value="NZ_OCTY01000002.1"/>
</dbReference>
<name>A0A7Z7IQZ9_9MYCO</name>